<dbReference type="AlphaFoldDB" id="A0A179BVX2"/>
<keyword evidence="1" id="KW-0804">Transcription</keyword>
<protein>
    <submittedName>
        <fullName evidence="1">DNA-directed RNA polymerase subunit beta</fullName>
    </submittedName>
</protein>
<reference evidence="1" key="1">
    <citation type="submission" date="2016-04" db="EMBL/GenBank/DDBJ databases">
        <title>Fast-growing isolate from the root nodules of Vavilovia formosa.</title>
        <authorList>
            <person name="Kimeklis A."/>
            <person name="Safronova V."/>
            <person name="Belimov A."/>
            <person name="Andronov E."/>
        </authorList>
    </citation>
    <scope>NUCLEOTIDE SEQUENCE [LARGE SCALE GENOMIC DNA]</scope>
    <source>
        <strain evidence="1">Vaf-46</strain>
    </source>
</reference>
<dbReference type="EMBL" id="LWBS01000119">
    <property type="protein sequence ID" value="OAP95254.1"/>
    <property type="molecule type" value="Genomic_DNA"/>
</dbReference>
<dbReference type="GO" id="GO:0000428">
    <property type="term" value="C:DNA-directed RNA polymerase complex"/>
    <property type="evidence" value="ECO:0007669"/>
    <property type="project" value="UniProtKB-KW"/>
</dbReference>
<evidence type="ECO:0000313" key="1">
    <source>
        <dbReference type="EMBL" id="OAP95254.1"/>
    </source>
</evidence>
<dbReference type="InterPro" id="IPR021087">
    <property type="entry name" value="Uncharacterised_PixA/AidA"/>
</dbReference>
<organism evidence="1">
    <name type="scientific">Rhizobium leguminosarum</name>
    <dbReference type="NCBI Taxonomy" id="384"/>
    <lineage>
        <taxon>Bacteria</taxon>
        <taxon>Pseudomonadati</taxon>
        <taxon>Pseudomonadota</taxon>
        <taxon>Alphaproteobacteria</taxon>
        <taxon>Hyphomicrobiales</taxon>
        <taxon>Rhizobiaceae</taxon>
        <taxon>Rhizobium/Agrobacterium group</taxon>
        <taxon>Rhizobium</taxon>
    </lineage>
</organism>
<dbReference type="Pfam" id="PF12306">
    <property type="entry name" value="PixA"/>
    <property type="match status" value="1"/>
</dbReference>
<sequence>MAIDALPASAQQIGLLVVIDTASVTAHYKPNSHFEHPQPINHESQFMICTGSRGQVTGQCSSDLSFHANVGDSVSFAGTSVYSNSEDAVILCGITHASGDQVFNRFHANYAARDRAAFPDPNSGNGLPALHKRLTFSIYDARVRRSGTEIFYVRFALYKLAEDGQTQKLYGYFQWDPQITVS</sequence>
<accession>A0A179BVX2</accession>
<dbReference type="InterPro" id="IPR038712">
    <property type="entry name" value="PixA-like_sf"/>
</dbReference>
<comment type="caution">
    <text evidence="1">The sequence shown here is derived from an EMBL/GenBank/DDBJ whole genome shotgun (WGS) entry which is preliminary data.</text>
</comment>
<name>A0A179BVX2_RHILE</name>
<gene>
    <name evidence="1" type="ORF">A4U53_39215</name>
</gene>
<dbReference type="Gene3D" id="2.60.40.3910">
    <property type="entry name" value="Inclusion body protein"/>
    <property type="match status" value="1"/>
</dbReference>
<proteinExistence type="predicted"/>
<keyword evidence="1" id="KW-0240">DNA-directed RNA polymerase</keyword>